<reference evidence="1" key="2">
    <citation type="submission" date="2025-09" db="UniProtKB">
        <authorList>
            <consortium name="EnsemblPlants"/>
        </authorList>
    </citation>
    <scope>IDENTIFICATION</scope>
</reference>
<protein>
    <submittedName>
        <fullName evidence="1">Uncharacterized protein</fullName>
    </submittedName>
</protein>
<proteinExistence type="predicted"/>
<accession>A0ACD6A413</accession>
<dbReference type="Proteomes" id="UP001732700">
    <property type="component" value="Chromosome 7D"/>
</dbReference>
<name>A0ACD6A413_AVESA</name>
<evidence type="ECO:0000313" key="1">
    <source>
        <dbReference type="EnsemblPlants" id="AVESA.00010b.r2.7DG1333900.1.CDS"/>
    </source>
</evidence>
<keyword evidence="2" id="KW-1185">Reference proteome</keyword>
<dbReference type="EnsemblPlants" id="AVESA.00010b.r2.7DG1333900.1">
    <property type="protein sequence ID" value="AVESA.00010b.r2.7DG1333900.1.CDS"/>
    <property type="gene ID" value="AVESA.00010b.r2.7DG1333900"/>
</dbReference>
<evidence type="ECO:0000313" key="2">
    <source>
        <dbReference type="Proteomes" id="UP001732700"/>
    </source>
</evidence>
<reference evidence="1" key="1">
    <citation type="submission" date="2021-05" db="EMBL/GenBank/DDBJ databases">
        <authorList>
            <person name="Scholz U."/>
            <person name="Mascher M."/>
            <person name="Fiebig A."/>
        </authorList>
    </citation>
    <scope>NUCLEOTIDE SEQUENCE [LARGE SCALE GENOMIC DNA]</scope>
</reference>
<sequence length="376" mass="40421">MGSIAVSSAELLQAEADIIRHSVGYLKSIALHCAVKLGIPDALHRCGGSASLAQLLAALPVPLPPTKQPYLSRLMKVLAMEGVFVASASGDDDVYHLNTMSRLLLEGGMSPCVMLSTTPQFIGSAMRLGQWFLSEGEEATAFMMANGGQIPHDTGAHDVEFNSVFNQAMAADSRHLADLVVRECVEVFKGIGSLVDVAGGTGTMARAIAKAFPHVKCCVLDLPHVIQDISPAPAPALADNNNVQFIAGDMMEFIPPADAILLKVIIIKYVLHNWTDDDCVKILTRCREAIISQHGTAAAGNGKNGKVVIIDAVVGAPSPGVDVLQTQLLMDMEMMSLFMAKERYEHEWSKIFMEAGFTNYKIQSTLGLRSVIELYI</sequence>
<organism evidence="1 2">
    <name type="scientific">Avena sativa</name>
    <name type="common">Oat</name>
    <dbReference type="NCBI Taxonomy" id="4498"/>
    <lineage>
        <taxon>Eukaryota</taxon>
        <taxon>Viridiplantae</taxon>
        <taxon>Streptophyta</taxon>
        <taxon>Embryophyta</taxon>
        <taxon>Tracheophyta</taxon>
        <taxon>Spermatophyta</taxon>
        <taxon>Magnoliopsida</taxon>
        <taxon>Liliopsida</taxon>
        <taxon>Poales</taxon>
        <taxon>Poaceae</taxon>
        <taxon>BOP clade</taxon>
        <taxon>Pooideae</taxon>
        <taxon>Poodae</taxon>
        <taxon>Poeae</taxon>
        <taxon>Poeae Chloroplast Group 1 (Aveneae type)</taxon>
        <taxon>Aveninae</taxon>
        <taxon>Avena</taxon>
    </lineage>
</organism>